<organism evidence="1 2">
    <name type="scientific">Photobacterium frigidiphilum</name>
    <dbReference type="NCBI Taxonomy" id="264736"/>
    <lineage>
        <taxon>Bacteria</taxon>
        <taxon>Pseudomonadati</taxon>
        <taxon>Pseudomonadota</taxon>
        <taxon>Gammaproteobacteria</taxon>
        <taxon>Vibrionales</taxon>
        <taxon>Vibrionaceae</taxon>
        <taxon>Photobacterium</taxon>
    </lineage>
</organism>
<gene>
    <name evidence="1" type="ORF">C9J12_05495</name>
</gene>
<dbReference type="InterPro" id="IPR022050">
    <property type="entry name" value="T_hemolysin"/>
</dbReference>
<dbReference type="AlphaFoldDB" id="A0A2T3JMG4"/>
<keyword evidence="2" id="KW-1185">Reference proteome</keyword>
<dbReference type="Proteomes" id="UP000240987">
    <property type="component" value="Unassembled WGS sequence"/>
</dbReference>
<evidence type="ECO:0000313" key="2">
    <source>
        <dbReference type="Proteomes" id="UP000240987"/>
    </source>
</evidence>
<name>A0A2T3JMG4_9GAMM</name>
<dbReference type="RefSeq" id="WP_107241803.1">
    <property type="nucleotide sequence ID" value="NZ_PYMJ01000004.1"/>
</dbReference>
<dbReference type="EMBL" id="PYMJ01000004">
    <property type="protein sequence ID" value="PSU50188.1"/>
    <property type="molecule type" value="Genomic_DNA"/>
</dbReference>
<proteinExistence type="predicted"/>
<reference evidence="1 2" key="1">
    <citation type="submission" date="2018-01" db="EMBL/GenBank/DDBJ databases">
        <title>Whole genome sequencing of Histamine producing bacteria.</title>
        <authorList>
            <person name="Butler K."/>
        </authorList>
    </citation>
    <scope>NUCLEOTIDE SEQUENCE [LARGE SCALE GENOMIC DNA]</scope>
    <source>
        <strain evidence="1 2">JCM 12947</strain>
    </source>
</reference>
<dbReference type="OrthoDB" id="7432757at2"/>
<evidence type="ECO:0000313" key="1">
    <source>
        <dbReference type="EMBL" id="PSU50188.1"/>
    </source>
</evidence>
<sequence length="209" mass="24201">MNTNHLNTHANLLIIDKQHPYRQDVEQYVSTRYKDAFNAKIVEFMPTFMAIYDDRQMLLSVCGFRVASQESLFLEQYLSQPADALMAIAFDQKIDRSKLIEFGQLASFSHGMSPLHFMLMTQKLVDSGFEWCIFTATDPLYVMMCRLGLQLHVLSDANPNVIPDAESTWGTYYHHQPRVSVVNLPLGLKQLTARFSRLTAIKQYREERR</sequence>
<protein>
    <submittedName>
        <fullName evidence="1">Delta-VPH</fullName>
    </submittedName>
</protein>
<dbReference type="Pfam" id="PF12261">
    <property type="entry name" value="T_hemolysin"/>
    <property type="match status" value="1"/>
</dbReference>
<comment type="caution">
    <text evidence="1">The sequence shown here is derived from an EMBL/GenBank/DDBJ whole genome shotgun (WGS) entry which is preliminary data.</text>
</comment>
<accession>A0A2T3JMG4</accession>